<name>A0AC61PLP9_9FIRM</name>
<protein>
    <submittedName>
        <fullName evidence="1">2',3'-cyclic-nucleotide 2'-phosphodiesterase/5'-or 3'-nucleotidase, 5'-nucleotidase family</fullName>
    </submittedName>
</protein>
<evidence type="ECO:0000313" key="1">
    <source>
        <dbReference type="EMBL" id="SMC64301.1"/>
    </source>
</evidence>
<reference evidence="1" key="1">
    <citation type="submission" date="2017-04" db="EMBL/GenBank/DDBJ databases">
        <authorList>
            <person name="Varghese N."/>
            <person name="Submissions S."/>
        </authorList>
    </citation>
    <scope>NUCLEOTIDE SEQUENCE</scope>
    <source>
        <strain evidence="1">WTE2008</strain>
    </source>
</reference>
<keyword evidence="2" id="KW-1185">Reference proteome</keyword>
<proteinExistence type="predicted"/>
<organism evidence="1 2">
    <name type="scientific">Aristaeella lactis</name>
    <dbReference type="NCBI Taxonomy" id="3046383"/>
    <lineage>
        <taxon>Bacteria</taxon>
        <taxon>Bacillati</taxon>
        <taxon>Bacillota</taxon>
        <taxon>Clostridia</taxon>
        <taxon>Eubacteriales</taxon>
        <taxon>Aristaeellaceae</taxon>
        <taxon>Aristaeella</taxon>
    </lineage>
</organism>
<dbReference type="EMBL" id="FWXZ01000003">
    <property type="protein sequence ID" value="SMC64301.1"/>
    <property type="molecule type" value="Genomic_DNA"/>
</dbReference>
<comment type="caution">
    <text evidence="1">The sequence shown here is derived from an EMBL/GenBank/DDBJ whole genome shotgun (WGS) entry which is preliminary data.</text>
</comment>
<dbReference type="Proteomes" id="UP000192328">
    <property type="component" value="Unassembled WGS sequence"/>
</dbReference>
<sequence length="558" mass="60930">MTVRKAVSLILACVLMLSLSCISAVSAESSVPEDTKRILVIETTDIHGYIMDVSAGSEDKFQYRMARIAYLVNEARNSGKYDDVLLLDGGDLYQGTPVSYMTGGAVIRAMLDTMHYDAVGLGNHEFDWGVDEYAGDSDGTVAPYVLGDYFGDPKIPVLASNLYDAVSGERVPFTKDYAIIEKAGLRIAVIGYIPDYRGTIMTSKIAPYSIDPSLSKLDTLIREIREREKPDAVILIVHDKPVQVAEAMDPAQVNLVCGGHTNHILAETAKSGVPYIQGYYYANGFASAELLIDANSGVTVENMQYTDITAEKESLFDTEENRPTLDPEIIALSHAGWDAIRDEMSEVLGWIDTPVLKTKTVGANNAGNFITGLMMKITRDQGTQAAFYNNGGIRTSFLIPDGQTTREITVNDIYSIAPFGNSLLVFDVTGPELAKQLADGLKTPNYGDQMSGLSFTYSATGDETMDRADREYTILSITLDDGTEVDLEGTEKQYRVCTTDFNATVPGSVFEEKTPVVPQADAPTDNESIVRFLREEKAAGDGYISVDTRPRGIEVPRE</sequence>
<evidence type="ECO:0000313" key="2">
    <source>
        <dbReference type="Proteomes" id="UP000192328"/>
    </source>
</evidence>
<accession>A0AC61PLP9</accession>
<gene>
    <name evidence="1" type="ORF">SAMN06297397_1721</name>
</gene>